<sequence>MIIYRLMLKSLKISHFALKLFNFSRSLSTSKLENKSLLSIQGNLAAEFLQGLITNDMKSIKRPQSFMYSYVLNIKGRIVTDAFIYHLDEHQSVEPRYLIELDNQCAPYVASYLAKHNIRRKVKINTDESISVWVVMPPHNAPLSSLSDRQSWLPLKLNHSGGPDVQQNLRFYAFDPRGIPGWSGRILLRSGIEASLVFTGAKCEYHTLSSYNHVRWRLGLPEGSDELLQGKTLPLESNGDLSGAVSFSKGCYVGQELTARTRFTGVVRRRYLPVQLSPVDKSQVLLMKPDDRIDLSQSTVFSDSFEAGSDSGKSTRPVGWLRAVDCVTGKSNETLEGLALLRLSETAAHQSELRVLLSSCWYHVKPSVPSWWPNDIAPELPRNVM</sequence>
<dbReference type="GO" id="GO:0005759">
    <property type="term" value="C:mitochondrial matrix"/>
    <property type="evidence" value="ECO:0007669"/>
    <property type="project" value="TreeGrafter"/>
</dbReference>
<keyword evidence="2" id="KW-0809">Transit peptide</keyword>
<comment type="caution">
    <text evidence="4">The sequence shown here is derived from an EMBL/GenBank/DDBJ whole genome shotgun (WGS) entry which is preliminary data.</text>
</comment>
<proteinExistence type="predicted"/>
<organism evidence="4 5">
    <name type="scientific">Fasciola hepatica</name>
    <name type="common">Liver fluke</name>
    <dbReference type="NCBI Taxonomy" id="6192"/>
    <lineage>
        <taxon>Eukaryota</taxon>
        <taxon>Metazoa</taxon>
        <taxon>Spiralia</taxon>
        <taxon>Lophotrochozoa</taxon>
        <taxon>Platyhelminthes</taxon>
        <taxon>Trematoda</taxon>
        <taxon>Digenea</taxon>
        <taxon>Plagiorchiida</taxon>
        <taxon>Echinostomata</taxon>
        <taxon>Echinostomatoidea</taxon>
        <taxon>Fasciolidae</taxon>
        <taxon>Fasciola</taxon>
    </lineage>
</organism>
<dbReference type="GO" id="GO:0016740">
    <property type="term" value="F:transferase activity"/>
    <property type="evidence" value="ECO:0007669"/>
    <property type="project" value="UniProtKB-KW"/>
</dbReference>
<dbReference type="PANTHER" id="PTHR22602:SF0">
    <property type="entry name" value="TRANSFERASE CAF17, MITOCHONDRIAL-RELATED"/>
    <property type="match status" value="1"/>
</dbReference>
<dbReference type="SUPFAM" id="SSF103025">
    <property type="entry name" value="Folate-binding domain"/>
    <property type="match status" value="1"/>
</dbReference>
<comment type="subcellular location">
    <subcellularLocation>
        <location evidence="1">Mitochondrion</location>
    </subcellularLocation>
</comment>
<name>A0A4E0R188_FASHE</name>
<dbReference type="PANTHER" id="PTHR22602">
    <property type="entry name" value="TRANSFERASE CAF17, MITOCHONDRIAL-RELATED"/>
    <property type="match status" value="1"/>
</dbReference>
<dbReference type="InterPro" id="IPR027266">
    <property type="entry name" value="TrmE/GcvT-like"/>
</dbReference>
<evidence type="ECO:0000256" key="2">
    <source>
        <dbReference type="ARBA" id="ARBA00022946"/>
    </source>
</evidence>
<keyword evidence="3" id="KW-0496">Mitochondrion</keyword>
<gene>
    <name evidence="4" type="ORF">D915_007424</name>
</gene>
<evidence type="ECO:0000256" key="3">
    <source>
        <dbReference type="ARBA" id="ARBA00023128"/>
    </source>
</evidence>
<dbReference type="Gene3D" id="3.30.1360.120">
    <property type="entry name" value="Probable tRNA modification gtpase trme, domain 1"/>
    <property type="match status" value="1"/>
</dbReference>
<reference evidence="4" key="1">
    <citation type="submission" date="2019-03" db="EMBL/GenBank/DDBJ databases">
        <title>Improved annotation for the trematode Fasciola hepatica.</title>
        <authorList>
            <person name="Choi Y.-J."/>
            <person name="Martin J."/>
            <person name="Mitreva M."/>
        </authorList>
    </citation>
    <scope>NUCLEOTIDE SEQUENCE [LARGE SCALE GENOMIC DNA]</scope>
</reference>
<evidence type="ECO:0000256" key="1">
    <source>
        <dbReference type="ARBA" id="ARBA00004173"/>
    </source>
</evidence>
<dbReference type="NCBIfam" id="TIGR03317">
    <property type="entry name" value="ygfZ_signature"/>
    <property type="match status" value="1"/>
</dbReference>
<keyword evidence="4" id="KW-0808">Transferase</keyword>
<accession>A0A4E0R188</accession>
<keyword evidence="5" id="KW-1185">Reference proteome</keyword>
<dbReference type="InterPro" id="IPR045179">
    <property type="entry name" value="YgfZ/GcvT"/>
</dbReference>
<dbReference type="InterPro" id="IPR017703">
    <property type="entry name" value="YgfZ/GCV_T_CS"/>
</dbReference>
<evidence type="ECO:0000313" key="5">
    <source>
        <dbReference type="Proteomes" id="UP000230066"/>
    </source>
</evidence>
<evidence type="ECO:0000313" key="4">
    <source>
        <dbReference type="EMBL" id="THD21739.1"/>
    </source>
</evidence>
<protein>
    <submittedName>
        <fullName evidence="4">Transferase CAF17 protein mitochondrial</fullName>
    </submittedName>
</protein>
<dbReference type="AlphaFoldDB" id="A0A4E0R188"/>
<dbReference type="GO" id="GO:0016226">
    <property type="term" value="P:iron-sulfur cluster assembly"/>
    <property type="evidence" value="ECO:0007669"/>
    <property type="project" value="TreeGrafter"/>
</dbReference>
<dbReference type="Proteomes" id="UP000230066">
    <property type="component" value="Unassembled WGS sequence"/>
</dbReference>
<dbReference type="EMBL" id="JXXN02003296">
    <property type="protein sequence ID" value="THD21739.1"/>
    <property type="molecule type" value="Genomic_DNA"/>
</dbReference>